<dbReference type="Pfam" id="PF18917">
    <property type="entry name" value="LiaI-LiaF-like_TM1"/>
    <property type="match status" value="1"/>
</dbReference>
<protein>
    <recommendedName>
        <fullName evidence="2">LiaI-LiaF-like transmembrane region domain-containing protein</fullName>
    </recommendedName>
</protein>
<feature type="transmembrane region" description="Helical" evidence="1">
    <location>
        <begin position="37"/>
        <end position="57"/>
    </location>
</feature>
<keyword evidence="1" id="KW-0472">Membrane</keyword>
<gene>
    <name evidence="3" type="ORF">COU07_02865</name>
</gene>
<accession>A0A2H0URZ0</accession>
<proteinExistence type="predicted"/>
<keyword evidence="1" id="KW-0812">Transmembrane</keyword>
<feature type="transmembrane region" description="Helical" evidence="1">
    <location>
        <begin position="69"/>
        <end position="88"/>
    </location>
</feature>
<organism evidence="3 4">
    <name type="scientific">Candidatus Harrisonbacteria bacterium CG10_big_fil_rev_8_21_14_0_10_40_38</name>
    <dbReference type="NCBI Taxonomy" id="1974583"/>
    <lineage>
        <taxon>Bacteria</taxon>
        <taxon>Candidatus Harrisoniibacteriota</taxon>
    </lineage>
</organism>
<dbReference type="InterPro" id="IPR043726">
    <property type="entry name" value="LiaI-LiaF-like_TM1"/>
</dbReference>
<dbReference type="AlphaFoldDB" id="A0A2H0URZ0"/>
<comment type="caution">
    <text evidence="3">The sequence shown here is derived from an EMBL/GenBank/DDBJ whole genome shotgun (WGS) entry which is preliminary data.</text>
</comment>
<reference evidence="4" key="1">
    <citation type="submission" date="2017-09" db="EMBL/GenBank/DDBJ databases">
        <title>Depth-based differentiation of microbial function through sediment-hosted aquifers and enrichment of novel symbionts in the deep terrestrial subsurface.</title>
        <authorList>
            <person name="Probst A.J."/>
            <person name="Ladd B."/>
            <person name="Jarett J.K."/>
            <person name="Geller-Mcgrath D.E."/>
            <person name="Sieber C.M.K."/>
            <person name="Emerson J.B."/>
            <person name="Anantharaman K."/>
            <person name="Thomas B.C."/>
            <person name="Malmstrom R."/>
            <person name="Stieglmeier M."/>
            <person name="Klingl A."/>
            <person name="Woyke T."/>
            <person name="Ryan C.M."/>
            <person name="Banfield J.F."/>
        </authorList>
    </citation>
    <scope>NUCLEOTIDE SEQUENCE [LARGE SCALE GENOMIC DNA]</scope>
</reference>
<name>A0A2H0URZ0_9BACT</name>
<evidence type="ECO:0000313" key="4">
    <source>
        <dbReference type="Proteomes" id="UP000231157"/>
    </source>
</evidence>
<keyword evidence="1" id="KW-1133">Transmembrane helix</keyword>
<feature type="domain" description="LiaI-LiaF-like transmembrane region" evidence="2">
    <location>
        <begin position="37"/>
        <end position="82"/>
    </location>
</feature>
<feature type="transmembrane region" description="Helical" evidence="1">
    <location>
        <begin position="95"/>
        <end position="116"/>
    </location>
</feature>
<evidence type="ECO:0000256" key="1">
    <source>
        <dbReference type="SAM" id="Phobius"/>
    </source>
</evidence>
<dbReference type="Proteomes" id="UP000231157">
    <property type="component" value="Unassembled WGS sequence"/>
</dbReference>
<evidence type="ECO:0000259" key="2">
    <source>
        <dbReference type="Pfam" id="PF18917"/>
    </source>
</evidence>
<sequence>MNHETEEKNNAGHNHEEKIVKEIHHHYSKDSTNFGKIFLGLAIVTIGLLLLGRNFGFLPNDFSVEIGDLWPFLIIVAGLSMFSGRGFLGNLIGFLIMIFVLALFLFVLFGGFTGGFDQSFFDGSVFSGTIIPFS</sequence>
<evidence type="ECO:0000313" key="3">
    <source>
        <dbReference type="EMBL" id="PIR89147.1"/>
    </source>
</evidence>
<dbReference type="EMBL" id="PFAZ01000007">
    <property type="protein sequence ID" value="PIR89147.1"/>
    <property type="molecule type" value="Genomic_DNA"/>
</dbReference>